<accession>A0A830D1G7</accession>
<name>A0A830D1G7_9LAMI</name>
<evidence type="ECO:0000256" key="1">
    <source>
        <dbReference type="SAM" id="MobiDB-lite"/>
    </source>
</evidence>
<comment type="caution">
    <text evidence="2">The sequence shown here is derived from an EMBL/GenBank/DDBJ whole genome shotgun (WGS) entry which is preliminary data.</text>
</comment>
<protein>
    <submittedName>
        <fullName evidence="2">Uncharacterized protein</fullName>
    </submittedName>
</protein>
<gene>
    <name evidence="2" type="ORF">PHJA_002790800</name>
</gene>
<feature type="compositionally biased region" description="Low complexity" evidence="1">
    <location>
        <begin position="59"/>
        <end position="68"/>
    </location>
</feature>
<sequence>MKPVAYLESKRMILLQQYYGESLYWIDTENKSAKRVIVDGLSKFSSGQFCPGSLLRLDNSSSGSSGLGKRTTSGVKRERGSADHKRWAASRCQRTCSTKCSREEWFLIPTSLRVVMLQMENGDFGARHSARVDRRRLFGGDASLDFNGVLDSNDHSKEPFGKFRVGCSFCYNGRSEWD</sequence>
<dbReference type="EMBL" id="BMAC01001243">
    <property type="protein sequence ID" value="GFQ06468.1"/>
    <property type="molecule type" value="Genomic_DNA"/>
</dbReference>
<organism evidence="2 3">
    <name type="scientific">Phtheirospermum japonicum</name>
    <dbReference type="NCBI Taxonomy" id="374723"/>
    <lineage>
        <taxon>Eukaryota</taxon>
        <taxon>Viridiplantae</taxon>
        <taxon>Streptophyta</taxon>
        <taxon>Embryophyta</taxon>
        <taxon>Tracheophyta</taxon>
        <taxon>Spermatophyta</taxon>
        <taxon>Magnoliopsida</taxon>
        <taxon>eudicotyledons</taxon>
        <taxon>Gunneridae</taxon>
        <taxon>Pentapetalae</taxon>
        <taxon>asterids</taxon>
        <taxon>lamiids</taxon>
        <taxon>Lamiales</taxon>
        <taxon>Orobanchaceae</taxon>
        <taxon>Orobanchaceae incertae sedis</taxon>
        <taxon>Phtheirospermum</taxon>
    </lineage>
</organism>
<keyword evidence="3" id="KW-1185">Reference proteome</keyword>
<proteinExistence type="predicted"/>
<reference evidence="2" key="1">
    <citation type="submission" date="2020-07" db="EMBL/GenBank/DDBJ databases">
        <title>Ethylene signaling mediates host invasion by parasitic plants.</title>
        <authorList>
            <person name="Yoshida S."/>
        </authorList>
    </citation>
    <scope>NUCLEOTIDE SEQUENCE</scope>
    <source>
        <strain evidence="2">Okayama</strain>
    </source>
</reference>
<evidence type="ECO:0000313" key="2">
    <source>
        <dbReference type="EMBL" id="GFQ06468.1"/>
    </source>
</evidence>
<dbReference type="AlphaFoldDB" id="A0A830D1G7"/>
<evidence type="ECO:0000313" key="3">
    <source>
        <dbReference type="Proteomes" id="UP000653305"/>
    </source>
</evidence>
<feature type="region of interest" description="Disordered" evidence="1">
    <location>
        <begin position="59"/>
        <end position="82"/>
    </location>
</feature>
<dbReference type="Proteomes" id="UP000653305">
    <property type="component" value="Unassembled WGS sequence"/>
</dbReference>